<dbReference type="EMBL" id="WHSC02000014">
    <property type="protein sequence ID" value="MDO6124622.1"/>
    <property type="molecule type" value="Genomic_DNA"/>
</dbReference>
<keyword evidence="2 10" id="KW-0813">Transport</keyword>
<accession>A0ABT8XLP6</accession>
<keyword evidence="3 10" id="KW-1134">Transmembrane beta strand</keyword>
<evidence type="ECO:0000256" key="4">
    <source>
        <dbReference type="ARBA" id="ARBA00022692"/>
    </source>
</evidence>
<dbReference type="SUPFAM" id="SSF56935">
    <property type="entry name" value="Porins"/>
    <property type="match status" value="1"/>
</dbReference>
<keyword evidence="8 10" id="KW-0472">Membrane</keyword>
<keyword evidence="9 10" id="KW-0998">Cell outer membrane</keyword>
<name>A0ABT8XLP6_9HYPH</name>
<dbReference type="Proteomes" id="UP001177080">
    <property type="component" value="Unassembled WGS sequence"/>
</dbReference>
<gene>
    <name evidence="11" type="ORF">GB928_025905</name>
</gene>
<evidence type="ECO:0000256" key="8">
    <source>
        <dbReference type="ARBA" id="ARBA00023136"/>
    </source>
</evidence>
<dbReference type="Pfam" id="PF02530">
    <property type="entry name" value="Porin_2"/>
    <property type="match status" value="1"/>
</dbReference>
<dbReference type="InterPro" id="IPR003684">
    <property type="entry name" value="Porin_alphabac"/>
</dbReference>
<proteinExistence type="inferred from homology"/>
<evidence type="ECO:0000256" key="6">
    <source>
        <dbReference type="ARBA" id="ARBA00023065"/>
    </source>
</evidence>
<keyword evidence="7 10" id="KW-0626">Porin</keyword>
<evidence type="ECO:0000256" key="10">
    <source>
        <dbReference type="RuleBase" id="RU364005"/>
    </source>
</evidence>
<comment type="subcellular location">
    <subcellularLocation>
        <location evidence="10">Cell outer membrane</location>
        <topology evidence="10">Multi-pass membrane protein</topology>
    </subcellularLocation>
</comment>
<organism evidence="11 12">
    <name type="scientific">Shinella curvata</name>
    <dbReference type="NCBI Taxonomy" id="1817964"/>
    <lineage>
        <taxon>Bacteria</taxon>
        <taxon>Pseudomonadati</taxon>
        <taxon>Pseudomonadota</taxon>
        <taxon>Alphaproteobacteria</taxon>
        <taxon>Hyphomicrobiales</taxon>
        <taxon>Rhizobiaceae</taxon>
        <taxon>Shinella</taxon>
    </lineage>
</organism>
<evidence type="ECO:0000256" key="5">
    <source>
        <dbReference type="ARBA" id="ARBA00022729"/>
    </source>
</evidence>
<evidence type="ECO:0000256" key="7">
    <source>
        <dbReference type="ARBA" id="ARBA00023114"/>
    </source>
</evidence>
<evidence type="ECO:0000256" key="1">
    <source>
        <dbReference type="ARBA" id="ARBA00009521"/>
    </source>
</evidence>
<keyword evidence="5 10" id="KW-0732">Signal</keyword>
<feature type="signal peptide" evidence="10">
    <location>
        <begin position="1"/>
        <end position="21"/>
    </location>
</feature>
<comment type="similarity">
    <text evidence="1 10">Belongs to the alphaproteobacteria porin family.</text>
</comment>
<keyword evidence="12" id="KW-1185">Reference proteome</keyword>
<protein>
    <recommendedName>
        <fullName evidence="10">Porin</fullName>
    </recommendedName>
</protein>
<evidence type="ECO:0000256" key="9">
    <source>
        <dbReference type="ARBA" id="ARBA00023237"/>
    </source>
</evidence>
<dbReference type="RefSeq" id="WP_244763940.1">
    <property type="nucleotide sequence ID" value="NZ_JALJCJ010000010.1"/>
</dbReference>
<reference evidence="11" key="1">
    <citation type="submission" date="2022-04" db="EMBL/GenBank/DDBJ databases">
        <title>Shinella lacus sp. nov., a novel member of the genus Shinella from water.</title>
        <authorList>
            <person name="Deng Y."/>
        </authorList>
    </citation>
    <scope>NUCLEOTIDE SEQUENCE</scope>
    <source>
        <strain evidence="11">JCM 31239</strain>
    </source>
</reference>
<evidence type="ECO:0000313" key="11">
    <source>
        <dbReference type="EMBL" id="MDO6124622.1"/>
    </source>
</evidence>
<evidence type="ECO:0000313" key="12">
    <source>
        <dbReference type="Proteomes" id="UP001177080"/>
    </source>
</evidence>
<evidence type="ECO:0000256" key="2">
    <source>
        <dbReference type="ARBA" id="ARBA00022448"/>
    </source>
</evidence>
<feature type="chain" id="PRO_5044954499" description="Porin" evidence="10">
    <location>
        <begin position="22"/>
        <end position="333"/>
    </location>
</feature>
<comment type="function">
    <text evidence="10">Forms passive diffusion pores that allow small molecular weight hydrophilic materials across the outer membrane.</text>
</comment>
<keyword evidence="6 10" id="KW-0406">Ion transport</keyword>
<comment type="domain">
    <text evidence="10">Consists of 16-stranded beta-barrel sheets, with large surface-exposed loops, that form a transmembrane pore at the center of each barrel. The pore is partially ocluded by a peptide loop that folds into the pore lumen.</text>
</comment>
<keyword evidence="4 10" id="KW-0812">Transmembrane</keyword>
<evidence type="ECO:0000256" key="3">
    <source>
        <dbReference type="ARBA" id="ARBA00022452"/>
    </source>
</evidence>
<sequence>MRRILAYCMIASSCAGFQANADDGEYLKVCDTWGEGYFLLPGSETCLKISGSVTFDLSGGEDVYSGELLGRVVPTSSASIDFSTASETDLGALKSVLSIDLDGASDEGGGVTLSEAVLELNGVLVGATSSQFDMWLNSAGEVLSDDVVAYGPSFTNLISYTASFDEGWSAMFGVEQGEIRDDSDFIVHGVVPHAVAGIRLDADRIQIGSVIGYDSVGKQVAAKARLDLEMSDSFSTFAMVGYRSGRAEPGYFGAWEGRLAAWTGFSLHVSDEVVLNSQAAYTDTGKYAIAASIDYELIPSLLISTEFAFTSLRTEEGVRDSAIGGLVSIEREF</sequence>
<comment type="caution">
    <text evidence="11">The sequence shown here is derived from an EMBL/GenBank/DDBJ whole genome shotgun (WGS) entry which is preliminary data.</text>
</comment>